<evidence type="ECO:0000256" key="2">
    <source>
        <dbReference type="ARBA" id="ARBA00022845"/>
    </source>
</evidence>
<evidence type="ECO:0000256" key="3">
    <source>
        <dbReference type="ARBA" id="ARBA00022884"/>
    </source>
</evidence>
<gene>
    <name evidence="4" type="ORF">MNB_SM-4-590</name>
</gene>
<organism evidence="4">
    <name type="scientific">hydrothermal vent metagenome</name>
    <dbReference type="NCBI Taxonomy" id="652676"/>
    <lineage>
        <taxon>unclassified sequences</taxon>
        <taxon>metagenomes</taxon>
        <taxon>ecological metagenomes</taxon>
    </lineage>
</organism>
<dbReference type="Gene3D" id="2.60.40.4380">
    <property type="entry name" value="Translational regulator CsrA"/>
    <property type="match status" value="1"/>
</dbReference>
<dbReference type="InterPro" id="IPR036107">
    <property type="entry name" value="CsrA_sf"/>
</dbReference>
<evidence type="ECO:0000256" key="1">
    <source>
        <dbReference type="ARBA" id="ARBA00022490"/>
    </source>
</evidence>
<dbReference type="GO" id="GO:0005829">
    <property type="term" value="C:cytosol"/>
    <property type="evidence" value="ECO:0007669"/>
    <property type="project" value="TreeGrafter"/>
</dbReference>
<dbReference type="PANTHER" id="PTHR34984:SF1">
    <property type="entry name" value="CARBON STORAGE REGULATOR"/>
    <property type="match status" value="1"/>
</dbReference>
<protein>
    <submittedName>
        <fullName evidence="4">Carbon storage regulator</fullName>
    </submittedName>
</protein>
<sequence length="78" mass="8499">MVLVLARKLDESIVIGDKIIVKVVSVENGVVKLGIDAPQEISIMRSELLEQVKEQNISAAGKTDLNELTELSKILGKK</sequence>
<proteinExistence type="inferred from homology"/>
<dbReference type="EMBL" id="FPHF01000057">
    <property type="protein sequence ID" value="SFV60605.1"/>
    <property type="molecule type" value="Genomic_DNA"/>
</dbReference>
<dbReference type="GO" id="GO:0048027">
    <property type="term" value="F:mRNA 5'-UTR binding"/>
    <property type="evidence" value="ECO:0007669"/>
    <property type="project" value="TreeGrafter"/>
</dbReference>
<keyword evidence="2" id="KW-0810">Translation regulation</keyword>
<dbReference type="HAMAP" id="MF_00167">
    <property type="entry name" value="CsrA"/>
    <property type="match status" value="1"/>
</dbReference>
<dbReference type="GO" id="GO:0045947">
    <property type="term" value="P:negative regulation of translational initiation"/>
    <property type="evidence" value="ECO:0007669"/>
    <property type="project" value="TreeGrafter"/>
</dbReference>
<accession>A0A1W1C4C0</accession>
<dbReference type="AlphaFoldDB" id="A0A1W1C4C0"/>
<reference evidence="4" key="1">
    <citation type="submission" date="2016-10" db="EMBL/GenBank/DDBJ databases">
        <authorList>
            <person name="de Groot N.N."/>
        </authorList>
    </citation>
    <scope>NUCLEOTIDE SEQUENCE</scope>
</reference>
<dbReference type="SUPFAM" id="SSF117130">
    <property type="entry name" value="CsrA-like"/>
    <property type="match status" value="1"/>
</dbReference>
<dbReference type="PANTHER" id="PTHR34984">
    <property type="entry name" value="CARBON STORAGE REGULATOR"/>
    <property type="match status" value="1"/>
</dbReference>
<dbReference type="InterPro" id="IPR003751">
    <property type="entry name" value="CsrA"/>
</dbReference>
<evidence type="ECO:0000313" key="4">
    <source>
        <dbReference type="EMBL" id="SFV60605.1"/>
    </source>
</evidence>
<dbReference type="GO" id="GO:0006402">
    <property type="term" value="P:mRNA catabolic process"/>
    <property type="evidence" value="ECO:0007669"/>
    <property type="project" value="InterPro"/>
</dbReference>
<dbReference type="Pfam" id="PF02599">
    <property type="entry name" value="CsrA"/>
    <property type="match status" value="1"/>
</dbReference>
<name>A0A1W1C4C0_9ZZZZ</name>
<dbReference type="GO" id="GO:0006109">
    <property type="term" value="P:regulation of carbohydrate metabolic process"/>
    <property type="evidence" value="ECO:0007669"/>
    <property type="project" value="InterPro"/>
</dbReference>
<dbReference type="NCBIfam" id="TIGR00202">
    <property type="entry name" value="csrA"/>
    <property type="match status" value="1"/>
</dbReference>
<keyword evidence="3" id="KW-0694">RNA-binding</keyword>
<keyword evidence="1" id="KW-0963">Cytoplasm</keyword>